<protein>
    <recommendedName>
        <fullName evidence="1">site-specific DNA-methyltransferase (adenine-specific)</fullName>
        <ecNumber evidence="1">2.1.1.72</ecNumber>
    </recommendedName>
</protein>
<keyword evidence="2" id="KW-0489">Methyltransferase</keyword>
<dbReference type="Proteomes" id="UP000187181">
    <property type="component" value="Unassembled WGS sequence"/>
</dbReference>
<evidence type="ECO:0000313" key="7">
    <source>
        <dbReference type="EMBL" id="SIT77181.1"/>
    </source>
</evidence>
<evidence type="ECO:0000256" key="4">
    <source>
        <dbReference type="ARBA" id="ARBA00047942"/>
    </source>
</evidence>
<dbReference type="EMBL" id="FTPP01000001">
    <property type="protein sequence ID" value="SIT77181.1"/>
    <property type="molecule type" value="Genomic_DNA"/>
</dbReference>
<evidence type="ECO:0000256" key="2">
    <source>
        <dbReference type="ARBA" id="ARBA00022603"/>
    </source>
</evidence>
<accession>A0A1R3WG59</accession>
<dbReference type="InterPro" id="IPR025931">
    <property type="entry name" value="TaqI_C"/>
</dbReference>
<organism evidence="7 8">
    <name type="scientific">Pontibacter indicus</name>
    <dbReference type="NCBI Taxonomy" id="1317125"/>
    <lineage>
        <taxon>Bacteria</taxon>
        <taxon>Pseudomonadati</taxon>
        <taxon>Bacteroidota</taxon>
        <taxon>Cytophagia</taxon>
        <taxon>Cytophagales</taxon>
        <taxon>Hymenobacteraceae</taxon>
        <taxon>Pontibacter</taxon>
    </lineage>
</organism>
<feature type="compositionally biased region" description="Basic and acidic residues" evidence="5">
    <location>
        <begin position="253"/>
        <end position="262"/>
    </location>
</feature>
<evidence type="ECO:0000259" key="6">
    <source>
        <dbReference type="Pfam" id="PF12950"/>
    </source>
</evidence>
<dbReference type="AlphaFoldDB" id="A0A1R3WG59"/>
<dbReference type="InterPro" id="IPR050953">
    <property type="entry name" value="N4_N6_ade-DNA_methylase"/>
</dbReference>
<evidence type="ECO:0000256" key="3">
    <source>
        <dbReference type="ARBA" id="ARBA00022679"/>
    </source>
</evidence>
<evidence type="ECO:0000256" key="1">
    <source>
        <dbReference type="ARBA" id="ARBA00011900"/>
    </source>
</evidence>
<name>A0A1R3WG59_9BACT</name>
<comment type="catalytic activity">
    <reaction evidence="4">
        <text>a 2'-deoxyadenosine in DNA + S-adenosyl-L-methionine = an N(6)-methyl-2'-deoxyadenosine in DNA + S-adenosyl-L-homocysteine + H(+)</text>
        <dbReference type="Rhea" id="RHEA:15197"/>
        <dbReference type="Rhea" id="RHEA-COMP:12418"/>
        <dbReference type="Rhea" id="RHEA-COMP:12419"/>
        <dbReference type="ChEBI" id="CHEBI:15378"/>
        <dbReference type="ChEBI" id="CHEBI:57856"/>
        <dbReference type="ChEBI" id="CHEBI:59789"/>
        <dbReference type="ChEBI" id="CHEBI:90615"/>
        <dbReference type="ChEBI" id="CHEBI:90616"/>
        <dbReference type="EC" id="2.1.1.72"/>
    </reaction>
</comment>
<evidence type="ECO:0000313" key="8">
    <source>
        <dbReference type="Proteomes" id="UP000187181"/>
    </source>
</evidence>
<proteinExistence type="predicted"/>
<dbReference type="Pfam" id="PF12950">
    <property type="entry name" value="TaqI_C"/>
    <property type="match status" value="1"/>
</dbReference>
<dbReference type="PANTHER" id="PTHR33841">
    <property type="entry name" value="DNA METHYLTRANSFERASE YEEA-RELATED"/>
    <property type="match status" value="1"/>
</dbReference>
<dbReference type="GO" id="GO:0032259">
    <property type="term" value="P:methylation"/>
    <property type="evidence" value="ECO:0007669"/>
    <property type="project" value="UniProtKB-KW"/>
</dbReference>
<keyword evidence="8" id="KW-1185">Reference proteome</keyword>
<reference evidence="8" key="1">
    <citation type="submission" date="2017-01" db="EMBL/GenBank/DDBJ databases">
        <authorList>
            <person name="Varghese N."/>
            <person name="Submissions S."/>
        </authorList>
    </citation>
    <scope>NUCLEOTIDE SEQUENCE [LARGE SCALE GENOMIC DNA]</scope>
    <source>
        <strain evidence="8">LP100</strain>
    </source>
</reference>
<evidence type="ECO:0000256" key="5">
    <source>
        <dbReference type="SAM" id="MobiDB-lite"/>
    </source>
</evidence>
<dbReference type="STRING" id="1317125.SAMN05444128_0451"/>
<feature type="region of interest" description="Disordered" evidence="5">
    <location>
        <begin position="241"/>
        <end position="262"/>
    </location>
</feature>
<dbReference type="EC" id="2.1.1.72" evidence="1"/>
<sequence length="262" mass="30208">MKPHLIAEDPRSAEVIKPFLAGRDVKRYQPPKSDKYLIFTRRGIEIENYPAILNHLINFKNRLMPKPKDWADSKWEGRKEGSYDWYEIQDNVAYYNEFEKPKIIYPDISLKGDFTIDRSGGWYLTNTCYFISCDDDFILALLASKLILYFYRETSAAVRGGYLRFFSQYVIKLPIAQADEETKAGIRAMVEQVLAAKQADAGADTAALEAEIDLQVYRLYDLTYDEVLLVDPGFGLSREDYEAADPGPRGVRNSRERLTQLR</sequence>
<dbReference type="PANTHER" id="PTHR33841:SF1">
    <property type="entry name" value="DNA METHYLTRANSFERASE A"/>
    <property type="match status" value="1"/>
</dbReference>
<gene>
    <name evidence="7" type="ORF">SAMN05444128_0451</name>
</gene>
<feature type="domain" description="TaqI-like C-terminal specificity" evidence="6">
    <location>
        <begin position="17"/>
        <end position="175"/>
    </location>
</feature>
<dbReference type="RefSeq" id="WP_076665875.1">
    <property type="nucleotide sequence ID" value="NZ_FTPP01000001.1"/>
</dbReference>
<keyword evidence="3" id="KW-0808">Transferase</keyword>
<dbReference type="GO" id="GO:0009007">
    <property type="term" value="F:site-specific DNA-methyltransferase (adenine-specific) activity"/>
    <property type="evidence" value="ECO:0007669"/>
    <property type="project" value="UniProtKB-EC"/>
</dbReference>